<protein>
    <submittedName>
        <fullName evidence="1">Uncharacterized protein</fullName>
    </submittedName>
</protein>
<comment type="caution">
    <text evidence="1">The sequence shown here is derived from an EMBL/GenBank/DDBJ whole genome shotgun (WGS) entry which is preliminary data.</text>
</comment>
<name>A0ABU7FTM9_9ACTN</name>
<proteinExistence type="predicted"/>
<dbReference type="Proteomes" id="UP001333996">
    <property type="component" value="Unassembled WGS sequence"/>
</dbReference>
<dbReference type="RefSeq" id="WP_329511697.1">
    <property type="nucleotide sequence ID" value="NZ_BAAAYZ010000078.1"/>
</dbReference>
<sequence length="92" mass="9997">MGDLSEQQQRGAACVWCGTSLTAETAVDLGERRIRVLDSHVTVFPRGCRPCTVQAAFRALHDHAPGCDLCVAEAGSCDNGVALRRLMREARR</sequence>
<keyword evidence="2" id="KW-1185">Reference proteome</keyword>
<gene>
    <name evidence="1" type="ORF">VXC91_36765</name>
</gene>
<accession>A0ABU7FTM9</accession>
<reference evidence="1" key="1">
    <citation type="submission" date="2024-01" db="EMBL/GenBank/DDBJ databases">
        <title>First draft genome sequence data of TA4-1, the type strain of Gram-positive actinobacterium Streptomyces chiangmaiensis.</title>
        <authorList>
            <person name="Yasawong M."/>
            <person name="Nantapong N."/>
        </authorList>
    </citation>
    <scope>NUCLEOTIDE SEQUENCE</scope>
    <source>
        <strain evidence="1">TA4-1</strain>
    </source>
</reference>
<evidence type="ECO:0000313" key="2">
    <source>
        <dbReference type="Proteomes" id="UP001333996"/>
    </source>
</evidence>
<evidence type="ECO:0000313" key="1">
    <source>
        <dbReference type="EMBL" id="MED7827314.1"/>
    </source>
</evidence>
<organism evidence="1 2">
    <name type="scientific">Streptomyces chiangmaiensis</name>
    <dbReference type="NCBI Taxonomy" id="766497"/>
    <lineage>
        <taxon>Bacteria</taxon>
        <taxon>Bacillati</taxon>
        <taxon>Actinomycetota</taxon>
        <taxon>Actinomycetes</taxon>
        <taxon>Kitasatosporales</taxon>
        <taxon>Streptomycetaceae</taxon>
        <taxon>Streptomyces</taxon>
    </lineage>
</organism>
<dbReference type="EMBL" id="JAYWVC010000221">
    <property type="protein sequence ID" value="MED7827314.1"/>
    <property type="molecule type" value="Genomic_DNA"/>
</dbReference>